<name>A0A0D3JSU9_EMIH1</name>
<protein>
    <recommendedName>
        <fullName evidence="6">Methionine aminopeptidase</fullName>
        <ecNumber evidence="6">3.4.11.18</ecNumber>
    </recommendedName>
</protein>
<dbReference type="PANTHER" id="PTHR43330">
    <property type="entry name" value="METHIONINE AMINOPEPTIDASE"/>
    <property type="match status" value="1"/>
</dbReference>
<comment type="cofactor">
    <cofactor evidence="5">
        <name>Co(2+)</name>
        <dbReference type="ChEBI" id="CHEBI:48828"/>
    </cofactor>
    <cofactor evidence="5">
        <name>Zn(2+)</name>
        <dbReference type="ChEBI" id="CHEBI:29105"/>
    </cofactor>
    <cofactor evidence="5">
        <name>Mn(2+)</name>
        <dbReference type="ChEBI" id="CHEBI:29035"/>
    </cofactor>
    <cofactor evidence="5">
        <name>Fe(2+)</name>
        <dbReference type="ChEBI" id="CHEBI:29033"/>
    </cofactor>
    <text evidence="5">Binds 2 divalent metal cations per subunit. Has a high-affinity and a low affinity metal-binding site. The true nature of the physiological cofactor is under debate. The enzyme is active with cobalt, zinc, manganese or divalent iron ions. Most likely, methionine aminopeptidases function as mononuclear Fe(2+)-metalloproteases under physiological conditions, and the catalytically relevant metal-binding site has been assigned to the histidine-containing high-affinity site.</text>
</comment>
<dbReference type="HAMAP" id="MF_01974">
    <property type="entry name" value="MetAP_1"/>
    <property type="match status" value="1"/>
</dbReference>
<dbReference type="PRINTS" id="PR00599">
    <property type="entry name" value="MAPEPTIDASE"/>
</dbReference>
<dbReference type="PaxDb" id="2903-EOD26584"/>
<comment type="similarity">
    <text evidence="5">Belongs to the peptidase M24A family. Methionine aminopeptidase type 1 subfamily.</text>
</comment>
<dbReference type="RefSeq" id="XP_005779013.1">
    <property type="nucleotide sequence ID" value="XM_005778956.1"/>
</dbReference>
<feature type="binding site" evidence="5">
    <location>
        <position position="120"/>
    </location>
    <ligand>
        <name>substrate</name>
    </ligand>
</feature>
<evidence type="ECO:0000256" key="3">
    <source>
        <dbReference type="ARBA" id="ARBA00022723"/>
    </source>
</evidence>
<dbReference type="OMA" id="FYGDHAY"/>
<feature type="domain" description="Peptidase M24" evidence="7">
    <location>
        <begin position="54"/>
        <end position="145"/>
    </location>
</feature>
<feature type="domain" description="Peptidase M24" evidence="7">
    <location>
        <begin position="178"/>
        <end position="285"/>
    </location>
</feature>
<dbReference type="CDD" id="cd01086">
    <property type="entry name" value="MetAP1"/>
    <property type="match status" value="1"/>
</dbReference>
<evidence type="ECO:0000313" key="9">
    <source>
        <dbReference type="Proteomes" id="UP000013827"/>
    </source>
</evidence>
<dbReference type="GO" id="GO:0004239">
    <property type="term" value="F:initiator methionyl aminopeptidase activity"/>
    <property type="evidence" value="ECO:0007669"/>
    <property type="project" value="UniProtKB-UniRule"/>
</dbReference>
<sequence>FSYTGSLRPYRVSPRRPVAEGILLPDYAADGDPRAEQAAPARSTPPVVSAAQAEKLRAVCRMGREIVDAAHRVIKPGVTTDEIDRVVHDKHMEPRAYPAPLNYHNFPKSVCTSVNEVVCHAGIPDMRQLEDGDIVNIDVSPIFDGGPRSLGAQRLRRDTRVQTLSSDAPPAHSGRSVSQAIDACKPGFFYRDVGGIITSHINGCGFAVDKTYCGHGVGEYFHCAPNIPHYAGNKAKFVMKVGHCFTIEPMINTGTWKDVHWADGWTAVTKDGKPSAQFEHQLLMHESGAEILTARLPTSPPLWWE</sequence>
<dbReference type="PANTHER" id="PTHR43330:SF7">
    <property type="entry name" value="METHIONINE AMINOPEPTIDASE 1"/>
    <property type="match status" value="1"/>
</dbReference>
<feature type="binding site" evidence="5">
    <location>
        <position position="248"/>
    </location>
    <ligand>
        <name>a divalent metal cation</name>
        <dbReference type="ChEBI" id="CHEBI:60240"/>
        <label>2</label>
        <note>catalytic</note>
    </ligand>
</feature>
<dbReference type="Proteomes" id="UP000013827">
    <property type="component" value="Unassembled WGS sequence"/>
</dbReference>
<dbReference type="AlphaFoldDB" id="A0A0D3JSU9"/>
<organism evidence="8 9">
    <name type="scientific">Emiliania huxleyi (strain CCMP1516)</name>
    <dbReference type="NCBI Taxonomy" id="280463"/>
    <lineage>
        <taxon>Eukaryota</taxon>
        <taxon>Haptista</taxon>
        <taxon>Haptophyta</taxon>
        <taxon>Prymnesiophyceae</taxon>
        <taxon>Isochrysidales</taxon>
        <taxon>Noelaerhabdaceae</taxon>
        <taxon>Emiliania</taxon>
    </lineage>
</organism>
<dbReference type="PROSITE" id="PS00680">
    <property type="entry name" value="MAP_1"/>
    <property type="match status" value="1"/>
</dbReference>
<keyword evidence="3 5" id="KW-0479">Metal-binding</keyword>
<dbReference type="InterPro" id="IPR002467">
    <property type="entry name" value="Pept_M24A_MAP1"/>
</dbReference>
<dbReference type="GO" id="GO:0006508">
    <property type="term" value="P:proteolysis"/>
    <property type="evidence" value="ECO:0007669"/>
    <property type="project" value="UniProtKB-KW"/>
</dbReference>
<dbReference type="KEGG" id="ehx:EMIHUDRAFT_42826"/>
<dbReference type="NCBIfam" id="TIGR00500">
    <property type="entry name" value="met_pdase_I"/>
    <property type="match status" value="1"/>
</dbReference>
<reference evidence="9" key="1">
    <citation type="journal article" date="2013" name="Nature">
        <title>Pan genome of the phytoplankton Emiliania underpins its global distribution.</title>
        <authorList>
            <person name="Read B.A."/>
            <person name="Kegel J."/>
            <person name="Klute M.J."/>
            <person name="Kuo A."/>
            <person name="Lefebvre S.C."/>
            <person name="Maumus F."/>
            <person name="Mayer C."/>
            <person name="Miller J."/>
            <person name="Monier A."/>
            <person name="Salamov A."/>
            <person name="Young J."/>
            <person name="Aguilar M."/>
            <person name="Claverie J.M."/>
            <person name="Frickenhaus S."/>
            <person name="Gonzalez K."/>
            <person name="Herman E.K."/>
            <person name="Lin Y.C."/>
            <person name="Napier J."/>
            <person name="Ogata H."/>
            <person name="Sarno A.F."/>
            <person name="Shmutz J."/>
            <person name="Schroeder D."/>
            <person name="de Vargas C."/>
            <person name="Verret F."/>
            <person name="von Dassow P."/>
            <person name="Valentin K."/>
            <person name="Van de Peer Y."/>
            <person name="Wheeler G."/>
            <person name="Dacks J.B."/>
            <person name="Delwiche C.F."/>
            <person name="Dyhrman S.T."/>
            <person name="Glockner G."/>
            <person name="John U."/>
            <person name="Richards T."/>
            <person name="Worden A.Z."/>
            <person name="Zhang X."/>
            <person name="Grigoriev I.V."/>
            <person name="Allen A.E."/>
            <person name="Bidle K."/>
            <person name="Borodovsky M."/>
            <person name="Bowler C."/>
            <person name="Brownlee C."/>
            <person name="Cock J.M."/>
            <person name="Elias M."/>
            <person name="Gladyshev V.N."/>
            <person name="Groth M."/>
            <person name="Guda C."/>
            <person name="Hadaegh A."/>
            <person name="Iglesias-Rodriguez M.D."/>
            <person name="Jenkins J."/>
            <person name="Jones B.M."/>
            <person name="Lawson T."/>
            <person name="Leese F."/>
            <person name="Lindquist E."/>
            <person name="Lobanov A."/>
            <person name="Lomsadze A."/>
            <person name="Malik S.B."/>
            <person name="Marsh M.E."/>
            <person name="Mackinder L."/>
            <person name="Mock T."/>
            <person name="Mueller-Roeber B."/>
            <person name="Pagarete A."/>
            <person name="Parker M."/>
            <person name="Probert I."/>
            <person name="Quesneville H."/>
            <person name="Raines C."/>
            <person name="Rensing S.A."/>
            <person name="Riano-Pachon D.M."/>
            <person name="Richier S."/>
            <person name="Rokitta S."/>
            <person name="Shiraiwa Y."/>
            <person name="Soanes D.M."/>
            <person name="van der Giezen M."/>
            <person name="Wahlund T.M."/>
            <person name="Williams B."/>
            <person name="Wilson W."/>
            <person name="Wolfe G."/>
            <person name="Wurch L.L."/>
        </authorList>
    </citation>
    <scope>NUCLEOTIDE SEQUENCE</scope>
</reference>
<proteinExistence type="inferred from homology"/>
<dbReference type="GO" id="GO:0070006">
    <property type="term" value="F:metalloaminopeptidase activity"/>
    <property type="evidence" value="ECO:0007669"/>
    <property type="project" value="UniProtKB-UniRule"/>
</dbReference>
<evidence type="ECO:0000256" key="2">
    <source>
        <dbReference type="ARBA" id="ARBA00022670"/>
    </source>
</evidence>
<dbReference type="SUPFAM" id="SSF55920">
    <property type="entry name" value="Creatinase/aminopeptidase"/>
    <property type="match status" value="1"/>
</dbReference>
<feature type="binding site" evidence="5">
    <location>
        <position position="279"/>
    </location>
    <ligand>
        <name>a divalent metal cation</name>
        <dbReference type="ChEBI" id="CHEBI:60240"/>
        <label>1</label>
    </ligand>
</feature>
<keyword evidence="2 5" id="KW-0645">Protease</keyword>
<dbReference type="InterPro" id="IPR001714">
    <property type="entry name" value="Pept_M24_MAP"/>
</dbReference>
<comment type="function">
    <text evidence="6">Cotranslationally removes the N-terminal methionine from nascent proteins. The N-terminal methionine is often cleaved when the second residue in the primary sequence is small and uncharged (Met-Ala-, Cys, Gly, Pro, Ser, Thr, or Val).</text>
</comment>
<keyword evidence="4 5" id="KW-0378">Hydrolase</keyword>
<dbReference type="eggNOG" id="KOG2738">
    <property type="taxonomic scope" value="Eukaryota"/>
</dbReference>
<dbReference type="EnsemblProtists" id="EOD26584">
    <property type="protein sequence ID" value="EOD26584"/>
    <property type="gene ID" value="EMIHUDRAFT_42826"/>
</dbReference>
<evidence type="ECO:0000256" key="6">
    <source>
        <dbReference type="RuleBase" id="RU003653"/>
    </source>
</evidence>
<dbReference type="Gene3D" id="3.90.230.10">
    <property type="entry name" value="Creatinase/methionine aminopeptidase superfamily"/>
    <property type="match status" value="2"/>
</dbReference>
<evidence type="ECO:0000256" key="5">
    <source>
        <dbReference type="HAMAP-Rule" id="MF_03174"/>
    </source>
</evidence>
<dbReference type="Pfam" id="PF00557">
    <property type="entry name" value="Peptidase_M24"/>
    <property type="match status" value="2"/>
</dbReference>
<dbReference type="InterPro" id="IPR000994">
    <property type="entry name" value="Pept_M24"/>
</dbReference>
<evidence type="ECO:0000313" key="8">
    <source>
        <dbReference type="EnsemblProtists" id="EOD26584"/>
    </source>
</evidence>
<feature type="binding site" evidence="5">
    <location>
        <position position="279"/>
    </location>
    <ligand>
        <name>a divalent metal cation</name>
        <dbReference type="ChEBI" id="CHEBI:60240"/>
        <label>2</label>
        <note>catalytic</note>
    </ligand>
</feature>
<feature type="binding site" evidence="5">
    <location>
        <position position="222"/>
    </location>
    <ligand>
        <name>substrate</name>
    </ligand>
</feature>
<dbReference type="EC" id="3.4.11.18" evidence="6"/>
<reference evidence="8" key="2">
    <citation type="submission" date="2024-10" db="UniProtKB">
        <authorList>
            <consortium name="EnsemblProtists"/>
        </authorList>
    </citation>
    <scope>IDENTIFICATION</scope>
</reference>
<feature type="binding site" evidence="5">
    <location>
        <position position="215"/>
    </location>
    <ligand>
        <name>a divalent metal cation</name>
        <dbReference type="ChEBI" id="CHEBI:60240"/>
        <label>2</label>
        <note>catalytic</note>
    </ligand>
</feature>
<keyword evidence="1 5" id="KW-0031">Aminopeptidase</keyword>
<dbReference type="STRING" id="2903.R1F0D4"/>
<accession>A0A0D3JSU9</accession>
<evidence type="ECO:0000256" key="1">
    <source>
        <dbReference type="ARBA" id="ARBA00022438"/>
    </source>
</evidence>
<dbReference type="GO" id="GO:0046872">
    <property type="term" value="F:metal ion binding"/>
    <property type="evidence" value="ECO:0007669"/>
    <property type="project" value="UniProtKB-UniRule"/>
</dbReference>
<evidence type="ECO:0000256" key="4">
    <source>
        <dbReference type="ARBA" id="ARBA00022801"/>
    </source>
</evidence>
<comment type="caution">
    <text evidence="5">Lacks conserved residue(s) required for the propagation of feature annotation.</text>
</comment>
<comment type="catalytic activity">
    <reaction evidence="5 6">
        <text>Release of N-terminal amino acids, preferentially methionine, from peptides and arylamides.</text>
        <dbReference type="EC" id="3.4.11.18"/>
    </reaction>
</comment>
<dbReference type="GO" id="GO:0005829">
    <property type="term" value="C:cytosol"/>
    <property type="evidence" value="ECO:0007669"/>
    <property type="project" value="TreeGrafter"/>
</dbReference>
<dbReference type="InterPro" id="IPR036005">
    <property type="entry name" value="Creatinase/aminopeptidase-like"/>
</dbReference>
<feature type="binding site" evidence="5">
    <location>
        <position position="138"/>
    </location>
    <ligand>
        <name>a divalent metal cation</name>
        <dbReference type="ChEBI" id="CHEBI:60240"/>
        <label>1</label>
    </ligand>
</feature>
<keyword evidence="9" id="KW-1185">Reference proteome</keyword>
<dbReference type="GeneID" id="17272130"/>
<evidence type="ECO:0000259" key="7">
    <source>
        <dbReference type="Pfam" id="PF00557"/>
    </source>
</evidence>
<dbReference type="HOGENOM" id="CLU_015857_2_1_1"/>